<comment type="catalytic activity">
    <reaction evidence="5">
        <text>N,N-dimethyl-1,4-phenylenediamine + anthranilate + 2 NAD(+) = 2-(4-dimethylaminophenyl)diazenylbenzoate + 2 NADH + 2 H(+)</text>
        <dbReference type="Rhea" id="RHEA:55872"/>
        <dbReference type="ChEBI" id="CHEBI:15378"/>
        <dbReference type="ChEBI" id="CHEBI:15783"/>
        <dbReference type="ChEBI" id="CHEBI:16567"/>
        <dbReference type="ChEBI" id="CHEBI:57540"/>
        <dbReference type="ChEBI" id="CHEBI:57945"/>
        <dbReference type="ChEBI" id="CHEBI:71579"/>
        <dbReference type="EC" id="1.7.1.17"/>
    </reaction>
    <physiologicalReaction direction="right-to-left" evidence="5">
        <dbReference type="Rhea" id="RHEA:55874"/>
    </physiologicalReaction>
</comment>
<dbReference type="GO" id="GO:0016655">
    <property type="term" value="F:oxidoreductase activity, acting on NAD(P)H, quinone or similar compound as acceptor"/>
    <property type="evidence" value="ECO:0007669"/>
    <property type="project" value="InterPro"/>
</dbReference>
<keyword evidence="2 6" id="KW-0288">FMN</keyword>
<dbReference type="EC" id="1.7.1.17" evidence="6"/>
<evidence type="ECO:0000259" key="7">
    <source>
        <dbReference type="Pfam" id="PF02525"/>
    </source>
</evidence>
<dbReference type="InterPro" id="IPR029039">
    <property type="entry name" value="Flavoprotein-like_sf"/>
</dbReference>
<dbReference type="Pfam" id="PF02525">
    <property type="entry name" value="Flavodoxin_2"/>
    <property type="match status" value="1"/>
</dbReference>
<dbReference type="SUPFAM" id="SSF52218">
    <property type="entry name" value="Flavoproteins"/>
    <property type="match status" value="1"/>
</dbReference>
<comment type="function">
    <text evidence="6">Also exhibits azoreductase activity. Catalyzes the reductive cleavage of the azo bond in aromatic azo compounds to the corresponding amines.</text>
</comment>
<evidence type="ECO:0000256" key="2">
    <source>
        <dbReference type="ARBA" id="ARBA00022643"/>
    </source>
</evidence>
<dbReference type="GO" id="GO:0016652">
    <property type="term" value="F:oxidoreductase activity, acting on NAD(P)H as acceptor"/>
    <property type="evidence" value="ECO:0007669"/>
    <property type="project" value="UniProtKB-UniRule"/>
</dbReference>
<feature type="binding site" evidence="6">
    <location>
        <begin position="99"/>
        <end position="102"/>
    </location>
    <ligand>
        <name>FMN</name>
        <dbReference type="ChEBI" id="CHEBI:58210"/>
    </ligand>
</feature>
<evidence type="ECO:0000256" key="1">
    <source>
        <dbReference type="ARBA" id="ARBA00022630"/>
    </source>
</evidence>
<dbReference type="HAMAP" id="MF_01216">
    <property type="entry name" value="Azoreductase_type1"/>
    <property type="match status" value="1"/>
</dbReference>
<dbReference type="Gene3D" id="3.40.50.360">
    <property type="match status" value="1"/>
</dbReference>
<keyword evidence="1 6" id="KW-0285">Flavoprotein</keyword>
<accession>A0A383REA9</accession>
<evidence type="ECO:0000256" key="3">
    <source>
        <dbReference type="ARBA" id="ARBA00023002"/>
    </source>
</evidence>
<evidence type="ECO:0000256" key="6">
    <source>
        <dbReference type="HAMAP-Rule" id="MF_01216"/>
    </source>
</evidence>
<evidence type="ECO:0000313" key="9">
    <source>
        <dbReference type="Proteomes" id="UP000304148"/>
    </source>
</evidence>
<comment type="similarity">
    <text evidence="6">Belongs to the azoreductase type 1 family.</text>
</comment>
<feature type="domain" description="Flavodoxin-like fold" evidence="7">
    <location>
        <begin position="3"/>
        <end position="203"/>
    </location>
</feature>
<dbReference type="InterPro" id="IPR003680">
    <property type="entry name" value="Flavodoxin_fold"/>
</dbReference>
<comment type="caution">
    <text evidence="6">Lacks conserved residue(s) required for the propagation of feature annotation.</text>
</comment>
<keyword evidence="3 6" id="KW-0560">Oxidoreductase</keyword>
<dbReference type="PANTHER" id="PTHR43741">
    <property type="entry name" value="FMN-DEPENDENT NADH-AZOREDUCTASE 1"/>
    <property type="match status" value="1"/>
</dbReference>
<evidence type="ECO:0000313" key="8">
    <source>
        <dbReference type="EMBL" id="SYX85425.1"/>
    </source>
</evidence>
<dbReference type="Proteomes" id="UP000304148">
    <property type="component" value="Chromosome"/>
</dbReference>
<name>A0A383REA9_PAEAL</name>
<dbReference type="EMBL" id="LS992241">
    <property type="protein sequence ID" value="SYX85425.1"/>
    <property type="molecule type" value="Genomic_DNA"/>
</dbReference>
<proteinExistence type="inferred from homology"/>
<dbReference type="InterPro" id="IPR050104">
    <property type="entry name" value="FMN-dep_NADH:Q_OxRdtase_AzoR1"/>
</dbReference>
<comment type="catalytic activity">
    <reaction evidence="6">
        <text>2 a quinone + NADH + H(+) = 2 a 1,4-benzosemiquinone + NAD(+)</text>
        <dbReference type="Rhea" id="RHEA:65952"/>
        <dbReference type="ChEBI" id="CHEBI:15378"/>
        <dbReference type="ChEBI" id="CHEBI:57540"/>
        <dbReference type="ChEBI" id="CHEBI:57945"/>
        <dbReference type="ChEBI" id="CHEBI:132124"/>
        <dbReference type="ChEBI" id="CHEBI:134225"/>
    </reaction>
</comment>
<comment type="cofactor">
    <cofactor evidence="6">
        <name>FMN</name>
        <dbReference type="ChEBI" id="CHEBI:58210"/>
    </cofactor>
    <text evidence="6">Binds 1 FMN per subunit.</text>
</comment>
<dbReference type="InterPro" id="IPR023048">
    <property type="entry name" value="NADH:quinone_OxRdtase_FMN_depd"/>
</dbReference>
<dbReference type="PANTHER" id="PTHR43741:SF7">
    <property type="entry name" value="FMN-DEPENDENT NADH:QUINONE OXIDOREDUCTASE"/>
    <property type="match status" value="1"/>
</dbReference>
<organism evidence="8 9">
    <name type="scientific">Paenibacillus alvei</name>
    <name type="common">Bacillus alvei</name>
    <dbReference type="NCBI Taxonomy" id="44250"/>
    <lineage>
        <taxon>Bacteria</taxon>
        <taxon>Bacillati</taxon>
        <taxon>Bacillota</taxon>
        <taxon>Bacilli</taxon>
        <taxon>Bacillales</taxon>
        <taxon>Paenibacillaceae</taxon>
        <taxon>Paenibacillus</taxon>
    </lineage>
</organism>
<evidence type="ECO:0000256" key="5">
    <source>
        <dbReference type="ARBA" id="ARBA00048542"/>
    </source>
</evidence>
<dbReference type="EC" id="1.6.5.-" evidence="6"/>
<protein>
    <recommendedName>
        <fullName evidence="6">FMN dependent NADH:quinone oxidoreductase</fullName>
        <ecNumber evidence="6">1.6.5.-</ecNumber>
    </recommendedName>
    <alternativeName>
        <fullName evidence="6">Azo-dye reductase</fullName>
    </alternativeName>
    <alternativeName>
        <fullName evidence="6">FMN-dependent NADH-azo compound oxidoreductase</fullName>
    </alternativeName>
    <alternativeName>
        <fullName evidence="6">FMN-dependent NADH-azoreductase</fullName>
        <ecNumber evidence="6">1.7.1.17</ecNumber>
    </alternativeName>
</protein>
<comment type="function">
    <text evidence="6">Quinone reductase that provides resistance to thiol-specific stress caused by electrophilic quinones.</text>
</comment>
<keyword evidence="4 6" id="KW-0520">NAD</keyword>
<evidence type="ECO:0000256" key="4">
    <source>
        <dbReference type="ARBA" id="ARBA00023027"/>
    </source>
</evidence>
<dbReference type="GO" id="GO:0010181">
    <property type="term" value="F:FMN binding"/>
    <property type="evidence" value="ECO:0007669"/>
    <property type="project" value="UniProtKB-UniRule"/>
</dbReference>
<dbReference type="AlphaFoldDB" id="A0A383REA9"/>
<reference evidence="9" key="1">
    <citation type="submission" date="2018-08" db="EMBL/GenBank/DDBJ databases">
        <authorList>
            <person name="Chevrot R."/>
        </authorList>
    </citation>
    <scope>NUCLEOTIDE SEQUENCE [LARGE SCALE GENOMIC DNA]</scope>
</reference>
<gene>
    <name evidence="6 8" type="primary">azoR</name>
    <name evidence="8" type="ORF">PBLR_13847</name>
</gene>
<comment type="subunit">
    <text evidence="6">Homodimer.</text>
</comment>
<dbReference type="GO" id="GO:0009055">
    <property type="term" value="F:electron transfer activity"/>
    <property type="evidence" value="ECO:0007669"/>
    <property type="project" value="UniProtKB-UniRule"/>
</dbReference>
<sequence length="213" mass="23272">MMKKVLVINSNPKPTEMSFGLRLGEHYLTALQADADVQIERVNLYEENIPLIDGTVLDAWGKAAAGEALSAEQTKTLGRMNEILEQFIAADVVVFITPMWNLSYPTLLKAYIDNVVIAGRTFKYTAEGPKGLLGGKKVVHIEARGGIYSEGPTTGLRFTDTYLQTIMGFIGITDYENVFVEGMAATPDRAEEILASAKLRAEQSAKNLLAAVK</sequence>